<reference evidence="4" key="1">
    <citation type="journal article" date="2017" name="Nat. Commun.">
        <title>The asparagus genome sheds light on the origin and evolution of a young Y chromosome.</title>
        <authorList>
            <person name="Harkess A."/>
            <person name="Zhou J."/>
            <person name="Xu C."/>
            <person name="Bowers J.E."/>
            <person name="Van der Hulst R."/>
            <person name="Ayyampalayam S."/>
            <person name="Mercati F."/>
            <person name="Riccardi P."/>
            <person name="McKain M.R."/>
            <person name="Kakrana A."/>
            <person name="Tang H."/>
            <person name="Ray J."/>
            <person name="Groenendijk J."/>
            <person name="Arikit S."/>
            <person name="Mathioni S.M."/>
            <person name="Nakano M."/>
            <person name="Shan H."/>
            <person name="Telgmann-Rauber A."/>
            <person name="Kanno A."/>
            <person name="Yue Z."/>
            <person name="Chen H."/>
            <person name="Li W."/>
            <person name="Chen Y."/>
            <person name="Xu X."/>
            <person name="Zhang Y."/>
            <person name="Luo S."/>
            <person name="Chen H."/>
            <person name="Gao J."/>
            <person name="Mao Z."/>
            <person name="Pires J.C."/>
            <person name="Luo M."/>
            <person name="Kudrna D."/>
            <person name="Wing R.A."/>
            <person name="Meyers B.C."/>
            <person name="Yi K."/>
            <person name="Kong H."/>
            <person name="Lavrijsen P."/>
            <person name="Sunseri F."/>
            <person name="Falavigna A."/>
            <person name="Ye Y."/>
            <person name="Leebens-Mack J.H."/>
            <person name="Chen G."/>
        </authorList>
    </citation>
    <scope>NUCLEOTIDE SEQUENCE [LARGE SCALE GENOMIC DNA]</scope>
    <source>
        <strain evidence="4">cv. DH0086</strain>
    </source>
</reference>
<organism evidence="3 4">
    <name type="scientific">Asparagus officinalis</name>
    <name type="common">Garden asparagus</name>
    <dbReference type="NCBI Taxonomy" id="4686"/>
    <lineage>
        <taxon>Eukaryota</taxon>
        <taxon>Viridiplantae</taxon>
        <taxon>Streptophyta</taxon>
        <taxon>Embryophyta</taxon>
        <taxon>Tracheophyta</taxon>
        <taxon>Spermatophyta</taxon>
        <taxon>Magnoliopsida</taxon>
        <taxon>Liliopsida</taxon>
        <taxon>Asparagales</taxon>
        <taxon>Asparagaceae</taxon>
        <taxon>Asparagoideae</taxon>
        <taxon>Asparagus</taxon>
    </lineage>
</organism>
<gene>
    <name evidence="3" type="ORF">A4U43_C03F15910</name>
</gene>
<name>A0A5P1FEN9_ASPOF</name>
<dbReference type="Gramene" id="ONK75349">
    <property type="protein sequence ID" value="ONK75349"/>
    <property type="gene ID" value="A4U43_C03F15910"/>
</dbReference>
<proteinExistence type="predicted"/>
<evidence type="ECO:0000256" key="1">
    <source>
        <dbReference type="SAM" id="MobiDB-lite"/>
    </source>
</evidence>
<dbReference type="Proteomes" id="UP000243459">
    <property type="component" value="Chromosome 3"/>
</dbReference>
<dbReference type="PANTHER" id="PTHR31205:SF69">
    <property type="entry name" value="ACTIN CROSS-LINKING PROTEIN (DUF569)"/>
    <property type="match status" value="1"/>
</dbReference>
<keyword evidence="4" id="KW-1185">Reference proteome</keyword>
<feature type="compositionally biased region" description="Low complexity" evidence="1">
    <location>
        <begin position="52"/>
        <end position="64"/>
    </location>
</feature>
<feature type="compositionally biased region" description="Basic and acidic residues" evidence="1">
    <location>
        <begin position="1"/>
        <end position="11"/>
    </location>
</feature>
<evidence type="ECO:0000313" key="4">
    <source>
        <dbReference type="Proteomes" id="UP000243459"/>
    </source>
</evidence>
<evidence type="ECO:0000313" key="3">
    <source>
        <dbReference type="EMBL" id="ONK75349.1"/>
    </source>
</evidence>
<protein>
    <recommendedName>
        <fullName evidence="2">DUF569 domain-containing protein</fullName>
    </recommendedName>
</protein>
<feature type="region of interest" description="Disordered" evidence="1">
    <location>
        <begin position="1"/>
        <end position="94"/>
    </location>
</feature>
<evidence type="ECO:0000259" key="2">
    <source>
        <dbReference type="Pfam" id="PF22932"/>
    </source>
</evidence>
<feature type="compositionally biased region" description="Low complexity" evidence="1">
    <location>
        <begin position="81"/>
        <end position="90"/>
    </location>
</feature>
<sequence>MEVFRNAKDQSLKSNARQVPHRRRGRVHVLQDAQRPRSRSARWRVELSDASDAVTPASPATDATSPPPTADAPRDERRKLSQSSSFSGSPRRSDGRSIYCTIAEDDGSTDGSTELCFSFKGTTVRELTEKLEEVLEIDEDIFVCTRNPLNGLLCPLHLQLPPNKMKMHVVVVRASSRGQLSATIILNYADNIYN</sequence>
<accession>A0A5P1FEN9</accession>
<dbReference type="Pfam" id="PF22932">
    <property type="entry name" value="Ubiq_DUF_assoc"/>
    <property type="match status" value="1"/>
</dbReference>
<feature type="domain" description="DUF569" evidence="2">
    <location>
        <begin position="96"/>
        <end position="172"/>
    </location>
</feature>
<dbReference type="InterPro" id="IPR054726">
    <property type="entry name" value="Ubiq_DUF569-assoc"/>
</dbReference>
<dbReference type="AlphaFoldDB" id="A0A5P1FEN9"/>
<dbReference type="EMBL" id="CM007383">
    <property type="protein sequence ID" value="ONK75349.1"/>
    <property type="molecule type" value="Genomic_DNA"/>
</dbReference>
<dbReference type="PANTHER" id="PTHR31205">
    <property type="entry name" value="ACTIN CROSS-LINKING PROTEIN (DUF569)"/>
    <property type="match status" value="1"/>
</dbReference>